<name>A0AAN8F0V3_9EURO</name>
<keyword evidence="2" id="KW-1185">Reference proteome</keyword>
<protein>
    <submittedName>
        <fullName evidence="1">Uncharacterized protein</fullName>
    </submittedName>
</protein>
<evidence type="ECO:0000313" key="1">
    <source>
        <dbReference type="EMBL" id="KAK5949391.1"/>
    </source>
</evidence>
<organism evidence="1 2">
    <name type="scientific">Knufia fluminis</name>
    <dbReference type="NCBI Taxonomy" id="191047"/>
    <lineage>
        <taxon>Eukaryota</taxon>
        <taxon>Fungi</taxon>
        <taxon>Dikarya</taxon>
        <taxon>Ascomycota</taxon>
        <taxon>Pezizomycotina</taxon>
        <taxon>Eurotiomycetes</taxon>
        <taxon>Chaetothyriomycetidae</taxon>
        <taxon>Chaetothyriales</taxon>
        <taxon>Trichomeriaceae</taxon>
        <taxon>Knufia</taxon>
    </lineage>
</organism>
<sequence>MESSNPYRRTIEVRHKGGKVVKVHIEHSGPAPAPMPQAEREELEWKMTRFAEEYEEAEMGSNRPQPDEKHFDDFVRDLQSNLESIKSDGEEAVVIDDINQIISNLSGRMENVTINVDSQESRGLTDPATHTTGRVSKVSKKYSASVEPYHKRYWFKKQSPQYYAAMEERRRAEELENERLARAFYGPSWDDVSRDGPG</sequence>
<dbReference type="EMBL" id="JAKLMC020000036">
    <property type="protein sequence ID" value="KAK5949391.1"/>
    <property type="molecule type" value="Genomic_DNA"/>
</dbReference>
<comment type="caution">
    <text evidence="1">The sequence shown here is derived from an EMBL/GenBank/DDBJ whole genome shotgun (WGS) entry which is preliminary data.</text>
</comment>
<evidence type="ECO:0000313" key="2">
    <source>
        <dbReference type="Proteomes" id="UP001316803"/>
    </source>
</evidence>
<dbReference type="Proteomes" id="UP001316803">
    <property type="component" value="Unassembled WGS sequence"/>
</dbReference>
<reference evidence="1 2" key="1">
    <citation type="submission" date="2022-12" db="EMBL/GenBank/DDBJ databases">
        <title>Genomic features and morphological characterization of a novel Knufia sp. strain isolated from spacecraft assembly facility.</title>
        <authorList>
            <person name="Teixeira M."/>
            <person name="Chander A.M."/>
            <person name="Stajich J.E."/>
            <person name="Venkateswaran K."/>
        </authorList>
    </citation>
    <scope>NUCLEOTIDE SEQUENCE [LARGE SCALE GENOMIC DNA]</scope>
    <source>
        <strain evidence="1 2">FJI-L2-BK-P2</strain>
    </source>
</reference>
<gene>
    <name evidence="1" type="ORF">OHC33_009564</name>
</gene>
<accession>A0AAN8F0V3</accession>
<proteinExistence type="predicted"/>
<dbReference type="AlphaFoldDB" id="A0AAN8F0V3"/>